<dbReference type="Proteomes" id="UP000598146">
    <property type="component" value="Unassembled WGS sequence"/>
</dbReference>
<evidence type="ECO:0000259" key="1">
    <source>
        <dbReference type="Pfam" id="PF12697"/>
    </source>
</evidence>
<reference evidence="2" key="1">
    <citation type="submission" date="2020-11" db="EMBL/GenBank/DDBJ databases">
        <title>Isolation and identification of active actinomycetes.</title>
        <authorList>
            <person name="Sun X."/>
        </authorList>
    </citation>
    <scope>NUCLEOTIDE SEQUENCE</scope>
    <source>
        <strain evidence="2">NEAU-A11</strain>
    </source>
</reference>
<evidence type="ECO:0000313" key="3">
    <source>
        <dbReference type="Proteomes" id="UP000598146"/>
    </source>
</evidence>
<protein>
    <submittedName>
        <fullName evidence="2">Alpha/beta hydrolase</fullName>
    </submittedName>
</protein>
<evidence type="ECO:0000313" key="2">
    <source>
        <dbReference type="EMBL" id="MBG0564116.1"/>
    </source>
</evidence>
<dbReference type="Pfam" id="PF12697">
    <property type="entry name" value="Abhydrolase_6"/>
    <property type="match status" value="1"/>
</dbReference>
<sequence length="218" mass="23358">MTTYVLVPGFWLGGWAWDAVAAPLRAEGHEVHQFSPVLDRGTTAADHIEQLVGVLRDLEDVVLVGHSYGGMVATAAADQAPERVARLVYVDSGPLPDGMSQADFDGSRPQPVDGMLPVPEEAPPMAEGFDWAVVREHGRPQPAATATDPVHHGAGWQAVPRTAIMCSFTEAQLRELAASVPAFALMVGGDWTYQELKTGHWPMFSEPRALASLLLTAA</sequence>
<dbReference type="RefSeq" id="WP_196415903.1">
    <property type="nucleotide sequence ID" value="NZ_JADQTO010000010.1"/>
</dbReference>
<dbReference type="InterPro" id="IPR052897">
    <property type="entry name" value="Sec-Metab_Biosynth_Hydrolase"/>
</dbReference>
<dbReference type="InterPro" id="IPR000073">
    <property type="entry name" value="AB_hydrolase_1"/>
</dbReference>
<dbReference type="PANTHER" id="PTHR37017:SF11">
    <property type="entry name" value="ESTERASE_LIPASE_THIOESTERASE DOMAIN-CONTAINING PROTEIN"/>
    <property type="match status" value="1"/>
</dbReference>
<dbReference type="InterPro" id="IPR029058">
    <property type="entry name" value="AB_hydrolase_fold"/>
</dbReference>
<dbReference type="PANTHER" id="PTHR37017">
    <property type="entry name" value="AB HYDROLASE-1 DOMAIN-CONTAINING PROTEIN-RELATED"/>
    <property type="match status" value="1"/>
</dbReference>
<organism evidence="2 3">
    <name type="scientific">Actinoplanes aureus</name>
    <dbReference type="NCBI Taxonomy" id="2792083"/>
    <lineage>
        <taxon>Bacteria</taxon>
        <taxon>Bacillati</taxon>
        <taxon>Actinomycetota</taxon>
        <taxon>Actinomycetes</taxon>
        <taxon>Micromonosporales</taxon>
        <taxon>Micromonosporaceae</taxon>
        <taxon>Actinoplanes</taxon>
    </lineage>
</organism>
<gene>
    <name evidence="2" type="ORF">I4J89_21975</name>
</gene>
<dbReference type="Gene3D" id="3.40.50.1820">
    <property type="entry name" value="alpha/beta hydrolase"/>
    <property type="match status" value="1"/>
</dbReference>
<comment type="caution">
    <text evidence="2">The sequence shown here is derived from an EMBL/GenBank/DDBJ whole genome shotgun (WGS) entry which is preliminary data.</text>
</comment>
<dbReference type="SUPFAM" id="SSF53474">
    <property type="entry name" value="alpha/beta-Hydrolases"/>
    <property type="match status" value="1"/>
</dbReference>
<accession>A0A931CCL2</accession>
<dbReference type="GO" id="GO:0016787">
    <property type="term" value="F:hydrolase activity"/>
    <property type="evidence" value="ECO:0007669"/>
    <property type="project" value="UniProtKB-KW"/>
</dbReference>
<keyword evidence="2" id="KW-0378">Hydrolase</keyword>
<dbReference type="EMBL" id="JADQTO010000010">
    <property type="protein sequence ID" value="MBG0564116.1"/>
    <property type="molecule type" value="Genomic_DNA"/>
</dbReference>
<proteinExistence type="predicted"/>
<dbReference type="AlphaFoldDB" id="A0A931CCL2"/>
<name>A0A931CCL2_9ACTN</name>
<feature type="domain" description="AB hydrolase-1" evidence="1">
    <location>
        <begin position="5"/>
        <end position="212"/>
    </location>
</feature>
<keyword evidence="3" id="KW-1185">Reference proteome</keyword>